<dbReference type="KEGG" id="mzi:HWN40_02545"/>
<keyword evidence="1" id="KW-0238">DNA-binding</keyword>
<evidence type="ECO:0000313" key="2">
    <source>
        <dbReference type="EMBL" id="QLC49221.1"/>
    </source>
</evidence>
<dbReference type="OrthoDB" id="335252at2157"/>
<dbReference type="NCBIfam" id="NF005554">
    <property type="entry name" value="PRK07218.1"/>
    <property type="match status" value="1"/>
</dbReference>
<dbReference type="GeneID" id="55820518"/>
<reference evidence="2 3" key="1">
    <citation type="submission" date="2020-06" db="EMBL/GenBank/DDBJ databases">
        <title>Methanolobus halotolerans sp. nov., isolated from a saline lake Tus in Siberia.</title>
        <authorList>
            <person name="Shen Y."/>
            <person name="Chen S.-C."/>
            <person name="Lai M.-C."/>
            <person name="Huang H.-H."/>
            <person name="Chiu H.-H."/>
            <person name="Tang S.-L."/>
            <person name="Rogozin D.Y."/>
            <person name="Degermendzhy A.G."/>
        </authorList>
    </citation>
    <scope>NUCLEOTIDE SEQUENCE [LARGE SCALE GENOMIC DNA]</scope>
    <source>
        <strain evidence="2 3">DSM 21339</strain>
    </source>
</reference>
<dbReference type="RefSeq" id="WP_176964284.1">
    <property type="nucleotide sequence ID" value="NZ_CP058215.1"/>
</dbReference>
<name>A0A7D5I3V8_9EURY</name>
<dbReference type="CDD" id="cd04491">
    <property type="entry name" value="SoSSB_OBF"/>
    <property type="match status" value="1"/>
</dbReference>
<dbReference type="Proteomes" id="UP000509594">
    <property type="component" value="Chromosome"/>
</dbReference>
<evidence type="ECO:0000313" key="3">
    <source>
        <dbReference type="Proteomes" id="UP000509594"/>
    </source>
</evidence>
<proteinExistence type="predicted"/>
<organism evidence="2 3">
    <name type="scientific">Methanolobus zinderi</name>
    <dbReference type="NCBI Taxonomy" id="536044"/>
    <lineage>
        <taxon>Archaea</taxon>
        <taxon>Methanobacteriati</taxon>
        <taxon>Methanobacteriota</taxon>
        <taxon>Stenosarchaea group</taxon>
        <taxon>Methanomicrobia</taxon>
        <taxon>Methanosarcinales</taxon>
        <taxon>Methanosarcinaceae</taxon>
        <taxon>Methanolobus</taxon>
    </lineage>
</organism>
<dbReference type="GO" id="GO:0003677">
    <property type="term" value="F:DNA binding"/>
    <property type="evidence" value="ECO:0007669"/>
    <property type="project" value="UniProtKB-KW"/>
</dbReference>
<dbReference type="GO" id="GO:0000724">
    <property type="term" value="P:double-strand break repair via homologous recombination"/>
    <property type="evidence" value="ECO:0007669"/>
    <property type="project" value="TreeGrafter"/>
</dbReference>
<gene>
    <name evidence="2" type="ORF">HWN40_02545</name>
</gene>
<dbReference type="InterPro" id="IPR051231">
    <property type="entry name" value="SOSS-B"/>
</dbReference>
<dbReference type="GO" id="GO:0010212">
    <property type="term" value="P:response to ionizing radiation"/>
    <property type="evidence" value="ECO:0007669"/>
    <property type="project" value="TreeGrafter"/>
</dbReference>
<dbReference type="PANTHER" id="PTHR13356">
    <property type="entry name" value="OB FOLD NUCLEIC ACID BINDING PROTEIN-RELATED"/>
    <property type="match status" value="1"/>
</dbReference>
<dbReference type="AlphaFoldDB" id="A0A7D5I3V8"/>
<dbReference type="Gene3D" id="2.40.50.140">
    <property type="entry name" value="Nucleic acid-binding proteins"/>
    <property type="match status" value="3"/>
</dbReference>
<evidence type="ECO:0000256" key="1">
    <source>
        <dbReference type="ARBA" id="ARBA00023125"/>
    </source>
</evidence>
<sequence>MDEVTAPHVEELSRALGNEYKEEIKAELEKLLNFKVPLEEAKRTVINKFMLSSPSAVHVKDLVAGMSGFEITGRIIGIEEKKVVVKNEHRTIFSGSLGDSTGICSFTCWDDMSLEAGDVVRIKNAYVRMWNNRTELYFGKRSVVEKLPDNYLPDSEIPALSGPKKLKDISSVDVLASSVVVIVEMYHRDVSLKGRVQTIVEGVMADETAKLPFTSWIPLTGIDIGSFISFENAAVRVFRGIPSINFNQGTTVEPVEEAYELPFTFDSASRPPEALPASRILDNSGMFDIMLIGDIISVRPGSGMIERCPVCNRVTQKSNCRAHGQVECISDMRMKLILDDGTGSVHVMLNSELSEAIYGKSMYEAEKMVLDSISRDVVFEDMRRKLTGKYIAVRGNSSRNEFGVTVVAKSAWYPDYDLKEKVGSLIGRIDRKVTANG</sequence>
<dbReference type="EMBL" id="CP058215">
    <property type="protein sequence ID" value="QLC49221.1"/>
    <property type="molecule type" value="Genomic_DNA"/>
</dbReference>
<dbReference type="PANTHER" id="PTHR13356:SF10">
    <property type="entry name" value="REPLICATION FACTOR-A PROTEIN 1"/>
    <property type="match status" value="1"/>
</dbReference>
<protein>
    <submittedName>
        <fullName evidence="2">Single-stranded DNA binding protein</fullName>
    </submittedName>
</protein>
<dbReference type="SUPFAM" id="SSF50249">
    <property type="entry name" value="Nucleic acid-binding proteins"/>
    <property type="match status" value="3"/>
</dbReference>
<dbReference type="InterPro" id="IPR012340">
    <property type="entry name" value="NA-bd_OB-fold"/>
</dbReference>
<keyword evidence="3" id="KW-1185">Reference proteome</keyword>
<accession>A0A7D5I3V8</accession>